<dbReference type="EMBL" id="WITJ01000001">
    <property type="protein sequence ID" value="MQW38501.1"/>
    <property type="molecule type" value="Genomic_DNA"/>
</dbReference>
<gene>
    <name evidence="4" type="ORF">GHI93_00860</name>
</gene>
<evidence type="ECO:0000256" key="2">
    <source>
        <dbReference type="RuleBase" id="RU362039"/>
    </source>
</evidence>
<dbReference type="Proteomes" id="UP000439550">
    <property type="component" value="Unassembled WGS sequence"/>
</dbReference>
<proteinExistence type="inferred from homology"/>
<evidence type="ECO:0000256" key="1">
    <source>
        <dbReference type="ARBA" id="ARBA00008950"/>
    </source>
</evidence>
<comment type="similarity">
    <text evidence="1 2">Belongs to the metallophosphoesterase superfamily. YfcE family.</text>
</comment>
<dbReference type="InterPro" id="IPR041802">
    <property type="entry name" value="MPP_YfcE"/>
</dbReference>
<keyword evidence="2" id="KW-0479">Metal-binding</keyword>
<comment type="cofactor">
    <cofactor evidence="2">
        <name>a divalent metal cation</name>
        <dbReference type="ChEBI" id="CHEBI:60240"/>
    </cofactor>
</comment>
<keyword evidence="5" id="KW-1185">Reference proteome</keyword>
<organism evidence="4 5">
    <name type="scientific">Lactococcus hircilactis</name>
    <dbReference type="NCBI Taxonomy" id="1494462"/>
    <lineage>
        <taxon>Bacteria</taxon>
        <taxon>Bacillati</taxon>
        <taxon>Bacillota</taxon>
        <taxon>Bacilli</taxon>
        <taxon>Lactobacillales</taxon>
        <taxon>Streptococcaceae</taxon>
        <taxon>Lactococcus</taxon>
    </lineage>
</organism>
<feature type="domain" description="Calcineurin-like phosphoesterase" evidence="3">
    <location>
        <begin position="2"/>
        <end position="145"/>
    </location>
</feature>
<reference evidence="4 5" key="1">
    <citation type="submission" date="2019-10" db="EMBL/GenBank/DDBJ databases">
        <authorList>
            <person name="Dong K."/>
        </authorList>
    </citation>
    <scope>NUCLEOTIDE SEQUENCE [LARGE SCALE GENOMIC DNA]</scope>
    <source>
        <strain evidence="4 5">DSM 28960</strain>
    </source>
</reference>
<evidence type="ECO:0000313" key="5">
    <source>
        <dbReference type="Proteomes" id="UP000439550"/>
    </source>
</evidence>
<evidence type="ECO:0000313" key="4">
    <source>
        <dbReference type="EMBL" id="MQW38501.1"/>
    </source>
</evidence>
<name>A0A7X1Z6I5_9LACT</name>
<dbReference type="Gene3D" id="3.60.21.10">
    <property type="match status" value="1"/>
</dbReference>
<dbReference type="NCBIfam" id="TIGR00040">
    <property type="entry name" value="yfcE"/>
    <property type="match status" value="1"/>
</dbReference>
<dbReference type="Pfam" id="PF12850">
    <property type="entry name" value="Metallophos_2"/>
    <property type="match status" value="1"/>
</dbReference>
<protein>
    <recommendedName>
        <fullName evidence="2">Phosphoesterase</fullName>
        <ecNumber evidence="2">3.1.4.-</ecNumber>
    </recommendedName>
</protein>
<dbReference type="InterPro" id="IPR024654">
    <property type="entry name" value="Calcineurin-like_PHP_lpxH"/>
</dbReference>
<evidence type="ECO:0000259" key="3">
    <source>
        <dbReference type="Pfam" id="PF12850"/>
    </source>
</evidence>
<dbReference type="OrthoDB" id="9800565at2"/>
<dbReference type="SUPFAM" id="SSF56300">
    <property type="entry name" value="Metallo-dependent phosphatases"/>
    <property type="match status" value="1"/>
</dbReference>
<dbReference type="InterPro" id="IPR000979">
    <property type="entry name" value="Phosphodiesterase_MJ0936/Vps29"/>
</dbReference>
<sequence>MFVVMSDSHEDRDVIQKIKTHYQNSATAIFHCGDSELSSQDPIWDGITVVRGNCDDDAAYPNFLTQKVEGKKVLITHGHLYFVGMGLDSYASFAEQENADIALFGHIHQPVAQIINGILFLNPGSVAQPRGKYQVKMYAVIEINEGHFHVSYRDLNHQPINTLQFDL</sequence>
<dbReference type="GO" id="GO:0016787">
    <property type="term" value="F:hydrolase activity"/>
    <property type="evidence" value="ECO:0007669"/>
    <property type="project" value="UniProtKB-UniRule"/>
</dbReference>
<comment type="caution">
    <text evidence="4">The sequence shown here is derived from an EMBL/GenBank/DDBJ whole genome shotgun (WGS) entry which is preliminary data.</text>
</comment>
<dbReference type="CDD" id="cd00841">
    <property type="entry name" value="MPP_YfcE"/>
    <property type="match status" value="1"/>
</dbReference>
<dbReference type="InterPro" id="IPR029052">
    <property type="entry name" value="Metallo-depent_PP-like"/>
</dbReference>
<dbReference type="PANTHER" id="PTHR11124">
    <property type="entry name" value="VACUOLAR SORTING PROTEIN VPS29"/>
    <property type="match status" value="1"/>
</dbReference>
<accession>A0A7X1Z6I5</accession>
<dbReference type="EC" id="3.1.4.-" evidence="2"/>
<dbReference type="GO" id="GO:0046872">
    <property type="term" value="F:metal ion binding"/>
    <property type="evidence" value="ECO:0007669"/>
    <property type="project" value="UniProtKB-KW"/>
</dbReference>
<dbReference type="RefSeq" id="WP_153494723.1">
    <property type="nucleotide sequence ID" value="NZ_CAXYUY010000015.1"/>
</dbReference>
<dbReference type="AlphaFoldDB" id="A0A7X1Z6I5"/>